<dbReference type="Proteomes" id="UP001244341">
    <property type="component" value="Chromosome 1b"/>
</dbReference>
<name>A0ABY8TI18_TETOB</name>
<organism evidence="1 2">
    <name type="scientific">Tetradesmus obliquus</name>
    <name type="common">Green alga</name>
    <name type="synonym">Acutodesmus obliquus</name>
    <dbReference type="NCBI Taxonomy" id="3088"/>
    <lineage>
        <taxon>Eukaryota</taxon>
        <taxon>Viridiplantae</taxon>
        <taxon>Chlorophyta</taxon>
        <taxon>core chlorophytes</taxon>
        <taxon>Chlorophyceae</taxon>
        <taxon>CS clade</taxon>
        <taxon>Sphaeropleales</taxon>
        <taxon>Scenedesmaceae</taxon>
        <taxon>Tetradesmus</taxon>
    </lineage>
</organism>
<evidence type="ECO:0000313" key="2">
    <source>
        <dbReference type="Proteomes" id="UP001244341"/>
    </source>
</evidence>
<evidence type="ECO:0000313" key="1">
    <source>
        <dbReference type="EMBL" id="WIA07956.1"/>
    </source>
</evidence>
<accession>A0ABY8TI18</accession>
<proteinExistence type="predicted"/>
<reference evidence="1 2" key="1">
    <citation type="submission" date="2023-05" db="EMBL/GenBank/DDBJ databases">
        <title>A 100% complete, gapless, phased diploid assembly of the Scenedesmus obliquus UTEX 3031 genome.</title>
        <authorList>
            <person name="Biondi T.C."/>
            <person name="Hanschen E.R."/>
            <person name="Kwon T."/>
            <person name="Eng W."/>
            <person name="Kruse C.P.S."/>
            <person name="Koehler S.I."/>
            <person name="Kunde Y."/>
            <person name="Gleasner C.D."/>
            <person name="You Mak K.T."/>
            <person name="Polle J."/>
            <person name="Hovde B.T."/>
            <person name="Starkenburg S.R."/>
        </authorList>
    </citation>
    <scope>NUCLEOTIDE SEQUENCE [LARGE SCALE GENOMIC DNA]</scope>
    <source>
        <strain evidence="1 2">DOE0152z</strain>
    </source>
</reference>
<gene>
    <name evidence="1" type="ORF">OEZ85_007431</name>
</gene>
<sequence>MSFSIGDDFTPALLPRAGFNVLYVETPRIGLLQTPEFQLLAETWQETVELVKPLLRFGFPETSLRTKCPYYNEDLHATPSGCSGSLVLGLNLLAYWAISRQARRGFGA</sequence>
<protein>
    <submittedName>
        <fullName evidence="1">Uncharacterized protein</fullName>
    </submittedName>
</protein>
<dbReference type="EMBL" id="CP126208">
    <property type="protein sequence ID" value="WIA07956.1"/>
    <property type="molecule type" value="Genomic_DNA"/>
</dbReference>
<keyword evidence="2" id="KW-1185">Reference proteome</keyword>